<dbReference type="SUPFAM" id="SSF50969">
    <property type="entry name" value="YVTN repeat-like/Quinoprotein amine dehydrogenase"/>
    <property type="match status" value="1"/>
</dbReference>
<evidence type="ECO:0000256" key="1">
    <source>
        <dbReference type="ARBA" id="ARBA00022574"/>
    </source>
</evidence>
<sequence>MKRLIPATCPESFLNLADMGVSEAMAILEQWLQAAGRVITKDQRDVMVRNYRTCQVPLYLRVLYREALTWPSTMPGADIRLGGAVKNVITVFIGRLERDHGESLVRRGLGYITAARCGLTEAELEDLLSLDDMVMSDVMAHCKPALRRLPTLLWARLRKELDEYLVETMTDDCVTLMWSHMTFREAAEDRYMKSKDKAPSYHKALAEYFADMWTDKPKPYQGNEIGSKRYTLGQPLYRIPESGATDGDTTRVYNIRRLNELPYHFIHSQQMSLLKKECLCNFEFLLAKISGIGLRAAYDDFRMALTAEPADLDLKLLSDTLHLSISALIKDPRQLASQIIGRMHDIITKDVPTAPGDPVRYPALKEFFEQAKNGSIPALIPSITCLTPPSGVLFDQLSGHTEPITAVCMSMDGQKCLTSSKDDTLKTWELRSGRVIKTIHGVGADVRQIGIGGNYAIAITSETAKVRLWSLRSGECLKVIDEYEDPATIVMAADGMLLVAFYQGINVMRVWAMGGKFALTQEVFLSDDQIEDTGVHQENSIVVGTNAYGALVLHANRNSSEAYVMNVKKGRVVLTLTAKKSGCITAMACTPEYFILALKSQYMETHELYTLALFDNRSGKFIRDVRGCVEDDVTQLLVNHIGSHAVAICASEANNASNIAIWNIETEEHKHVGKHAKVSHLGACVDLRYCLTASNDDSTLKIWNLTSMVNQPGTKGKIKDGLEDIILMTGNSRYVIAKSMNNGPIAVWNIAKGRCAGKAVHIERGLVNSTDVMLVRNTTILVLTDKGFSSATDNSPAVYQTLLIYDLLKKKYIQKLNNCYITPALPHEYVFLSDEQLMGLSDTHNHLVVWSTSTGRVVHRMKANFRDIEKRTRDAETSEADQRRRKRATTAKMSPWDRRAESESARARRHHEEILIEKQRMDDLHHEKDNIIEQFKISSDLSTVITSHYAHHLCVFDVQSQSHVQTLENHSSMLFLYTSAMTVNGSHLVHTNYDEEAKLSYLTLWDAREGYVRKRLRNEKNVTCVDISNDASRIVFGKSTKELRIWEPLAHGRSMRRIKGYPTLNFGDHSQIHIIDDGRRAVVYAGDISLWDLEDAAVLGVFTPDMRIQCFTPAMGGRLVVFGLQDTSDIVTLRLMSSRHKAIEKTGQDLFGESVSSDEDDEEMEAQLELE</sequence>
<feature type="repeat" description="WD" evidence="3">
    <location>
        <begin position="397"/>
        <end position="438"/>
    </location>
</feature>
<dbReference type="InterPro" id="IPR052752">
    <property type="entry name" value="NACHT-WD_repeat"/>
</dbReference>
<dbReference type="PROSITE" id="PS50082">
    <property type="entry name" value="WD_REPEATS_2"/>
    <property type="match status" value="1"/>
</dbReference>
<evidence type="ECO:0000256" key="3">
    <source>
        <dbReference type="PROSITE-ProRule" id="PRU00221"/>
    </source>
</evidence>
<dbReference type="PANTHER" id="PTHR19871">
    <property type="entry name" value="BETA TRANSDUCIN-RELATED PROTEIN"/>
    <property type="match status" value="1"/>
</dbReference>
<gene>
    <name evidence="6" type="ORF">LSH36_1062g00016</name>
</gene>
<dbReference type="SUPFAM" id="SSF50998">
    <property type="entry name" value="Quinoprotein alcohol dehydrogenase-like"/>
    <property type="match status" value="1"/>
</dbReference>
<feature type="compositionally biased region" description="Basic and acidic residues" evidence="4">
    <location>
        <begin position="895"/>
        <end position="908"/>
    </location>
</feature>
<dbReference type="Pfam" id="PF00400">
    <property type="entry name" value="WD40"/>
    <property type="match status" value="1"/>
</dbReference>
<evidence type="ECO:0000256" key="4">
    <source>
        <dbReference type="SAM" id="MobiDB-lite"/>
    </source>
</evidence>
<dbReference type="SMART" id="SM00320">
    <property type="entry name" value="WD40"/>
    <property type="match status" value="6"/>
</dbReference>
<name>A0AAD9IVB1_9ANNE</name>
<accession>A0AAD9IVB1</accession>
<evidence type="ECO:0000313" key="6">
    <source>
        <dbReference type="EMBL" id="KAK2141642.1"/>
    </source>
</evidence>
<dbReference type="Gene3D" id="2.130.10.10">
    <property type="entry name" value="YVTN repeat-like/Quinoprotein amine dehydrogenase"/>
    <property type="match status" value="3"/>
</dbReference>
<dbReference type="InterPro" id="IPR057588">
    <property type="entry name" value="NWD1/2-like_WH"/>
</dbReference>
<organism evidence="6 7">
    <name type="scientific">Paralvinella palmiformis</name>
    <dbReference type="NCBI Taxonomy" id="53620"/>
    <lineage>
        <taxon>Eukaryota</taxon>
        <taxon>Metazoa</taxon>
        <taxon>Spiralia</taxon>
        <taxon>Lophotrochozoa</taxon>
        <taxon>Annelida</taxon>
        <taxon>Polychaeta</taxon>
        <taxon>Sedentaria</taxon>
        <taxon>Canalipalpata</taxon>
        <taxon>Terebellida</taxon>
        <taxon>Terebelliformia</taxon>
        <taxon>Alvinellidae</taxon>
        <taxon>Paralvinella</taxon>
    </lineage>
</organism>
<dbReference type="PROSITE" id="PS50294">
    <property type="entry name" value="WD_REPEATS_REGION"/>
    <property type="match status" value="1"/>
</dbReference>
<keyword evidence="7" id="KW-1185">Reference proteome</keyword>
<evidence type="ECO:0000256" key="2">
    <source>
        <dbReference type="ARBA" id="ARBA00022737"/>
    </source>
</evidence>
<feature type="region of interest" description="Disordered" evidence="4">
    <location>
        <begin position="1152"/>
        <end position="1171"/>
    </location>
</feature>
<dbReference type="InterPro" id="IPR019775">
    <property type="entry name" value="WD40_repeat_CS"/>
</dbReference>
<dbReference type="AlphaFoldDB" id="A0AAD9IVB1"/>
<dbReference type="PROSITE" id="PS00678">
    <property type="entry name" value="WD_REPEATS_1"/>
    <property type="match status" value="1"/>
</dbReference>
<feature type="region of interest" description="Disordered" evidence="4">
    <location>
        <begin position="869"/>
        <end position="908"/>
    </location>
</feature>
<proteinExistence type="predicted"/>
<dbReference type="EMBL" id="JAODUP010001062">
    <property type="protein sequence ID" value="KAK2141642.1"/>
    <property type="molecule type" value="Genomic_DNA"/>
</dbReference>
<evidence type="ECO:0000313" key="7">
    <source>
        <dbReference type="Proteomes" id="UP001208570"/>
    </source>
</evidence>
<dbReference type="InterPro" id="IPR001680">
    <property type="entry name" value="WD40_rpt"/>
</dbReference>
<reference evidence="6" key="1">
    <citation type="journal article" date="2023" name="Mol. Biol. Evol.">
        <title>Third-Generation Sequencing Reveals the Adaptive Role of the Epigenome in Three Deep-Sea Polychaetes.</title>
        <authorList>
            <person name="Perez M."/>
            <person name="Aroh O."/>
            <person name="Sun Y."/>
            <person name="Lan Y."/>
            <person name="Juniper S.K."/>
            <person name="Young C.R."/>
            <person name="Angers B."/>
            <person name="Qian P.Y."/>
        </authorList>
    </citation>
    <scope>NUCLEOTIDE SEQUENCE</scope>
    <source>
        <strain evidence="6">P08H-3</strain>
    </source>
</reference>
<dbReference type="InterPro" id="IPR015943">
    <property type="entry name" value="WD40/YVTN_repeat-like_dom_sf"/>
</dbReference>
<comment type="caution">
    <text evidence="6">The sequence shown here is derived from an EMBL/GenBank/DDBJ whole genome shotgun (WGS) entry which is preliminary data.</text>
</comment>
<evidence type="ECO:0000259" key="5">
    <source>
        <dbReference type="Pfam" id="PF25469"/>
    </source>
</evidence>
<dbReference type="Proteomes" id="UP001208570">
    <property type="component" value="Unassembled WGS sequence"/>
</dbReference>
<dbReference type="InterPro" id="IPR011047">
    <property type="entry name" value="Quinoprotein_ADH-like_sf"/>
</dbReference>
<feature type="compositionally biased region" description="Acidic residues" evidence="4">
    <location>
        <begin position="1156"/>
        <end position="1171"/>
    </location>
</feature>
<keyword evidence="1 3" id="KW-0853">WD repeat</keyword>
<protein>
    <recommendedName>
        <fullName evidence="5">NWD1/2-like winged helix-turn-helix domain-containing protein</fullName>
    </recommendedName>
</protein>
<dbReference type="Pfam" id="PF25469">
    <property type="entry name" value="WHD_NWD1"/>
    <property type="match status" value="1"/>
</dbReference>
<feature type="compositionally biased region" description="Basic and acidic residues" evidence="4">
    <location>
        <begin position="869"/>
        <end position="882"/>
    </location>
</feature>
<feature type="domain" description="NWD1/2-like winged helix-turn-helix" evidence="5">
    <location>
        <begin position="85"/>
        <end position="196"/>
    </location>
</feature>
<dbReference type="PANTHER" id="PTHR19871:SF43">
    <property type="entry name" value="SI:CH211-212K18.6"/>
    <property type="match status" value="1"/>
</dbReference>
<keyword evidence="2" id="KW-0677">Repeat</keyword>
<dbReference type="InterPro" id="IPR011044">
    <property type="entry name" value="Quino_amine_DH_bsu"/>
</dbReference>